<sequence length="655" mass="74653">MSFVIDQVRRIDSQFDGITPSLPPSTSEPSSTLARTTRLESLIKSLSLGPSRSLLPAHRIRSILSDAQVSKTCHTCKVYNVSYDVHTETAKQPEPSYEHELEWLLLSKATTQLYGLVLHTMIEQTIPLDDDIWYWDDIRSSYRYAGLYSIQTSPLRFWAWSKDVWHDLRRRGGRLEDGWSKFYGLARDVVRQRSLADIQRRVVSPLALVRDEALRKRKALEKIKLLNANALGYLLGEGLSNESAHEEHAIGPAENVDDETRTKNRHKWKATVVKSITLMEAIFREVNNPDAKLDSFDDAVTNLVVEDPWWKPYASTGSEAMTLKPEVVAARLENVISKCLPDYTTRTTTLVRKEYGRPSRIVRYWPAVTVALVSSSTILRIVVNRKEDIITWIRELGVTVIDFWSNWVVEPLKRVIGTIRHDESAEVSILSKRSLEGDRASLERMVVDFAIQHPPEGGTLTEVDIADIRAKVREGDLTPVLVAYEREMQAPLKNAVMGNLIQALLVQIQKTKVDIEVAMSGIDSILKSQELLFGFIGLTPGVLVCIGVYRSVKNTFGSRRGLKRHEKQGQLIRSLRNIDRILAAASVNKYEEISYKDHGLLLCETHILRLSARQTLPPRVFRDFVVELKELEDVRAGYERMNRTLERMWRAYARV</sequence>
<gene>
    <name evidence="6" type="primary">NCA2</name>
    <name evidence="6" type="ORF">H2201_006038</name>
</gene>
<comment type="subcellular location">
    <subcellularLocation>
        <location evidence="1">Mitochondrion membrane</location>
        <topology evidence="1">Multi-pass membrane protein</topology>
    </subcellularLocation>
</comment>
<evidence type="ECO:0000313" key="7">
    <source>
        <dbReference type="Proteomes" id="UP001172684"/>
    </source>
</evidence>
<dbReference type="InterPro" id="IPR013946">
    <property type="entry name" value="NCA2-like"/>
</dbReference>
<keyword evidence="3" id="KW-1133">Transmembrane helix</keyword>
<keyword evidence="2" id="KW-0812">Transmembrane</keyword>
<dbReference type="EMBL" id="JAPDRL010000049">
    <property type="protein sequence ID" value="KAJ9662550.1"/>
    <property type="molecule type" value="Genomic_DNA"/>
</dbReference>
<organism evidence="6 7">
    <name type="scientific">Coniosporium apollinis</name>
    <dbReference type="NCBI Taxonomy" id="61459"/>
    <lineage>
        <taxon>Eukaryota</taxon>
        <taxon>Fungi</taxon>
        <taxon>Dikarya</taxon>
        <taxon>Ascomycota</taxon>
        <taxon>Pezizomycotina</taxon>
        <taxon>Dothideomycetes</taxon>
        <taxon>Dothideomycetes incertae sedis</taxon>
        <taxon>Coniosporium</taxon>
    </lineage>
</organism>
<dbReference type="Pfam" id="PF08637">
    <property type="entry name" value="NCA2"/>
    <property type="match status" value="1"/>
</dbReference>
<evidence type="ECO:0000256" key="3">
    <source>
        <dbReference type="ARBA" id="ARBA00022989"/>
    </source>
</evidence>
<protein>
    <submittedName>
        <fullName evidence="6">Nuclear control of ATPase protein 2</fullName>
    </submittedName>
</protein>
<evidence type="ECO:0000256" key="5">
    <source>
        <dbReference type="ARBA" id="ARBA00023136"/>
    </source>
</evidence>
<keyword evidence="5" id="KW-0472">Membrane</keyword>
<dbReference type="PANTHER" id="PTHR28234:SF1">
    <property type="entry name" value="NUCLEAR CONTROL OF ATPASE PROTEIN 2"/>
    <property type="match status" value="1"/>
</dbReference>
<evidence type="ECO:0000256" key="2">
    <source>
        <dbReference type="ARBA" id="ARBA00022692"/>
    </source>
</evidence>
<proteinExistence type="predicted"/>
<name>A0ABQ9NTD3_9PEZI</name>
<keyword evidence="4" id="KW-0496">Mitochondrion</keyword>
<accession>A0ABQ9NTD3</accession>
<dbReference type="PANTHER" id="PTHR28234">
    <property type="entry name" value="NUCLEAR CONTROL OF ATPASE PROTEIN 2"/>
    <property type="match status" value="1"/>
</dbReference>
<evidence type="ECO:0000256" key="1">
    <source>
        <dbReference type="ARBA" id="ARBA00004225"/>
    </source>
</evidence>
<evidence type="ECO:0000256" key="4">
    <source>
        <dbReference type="ARBA" id="ARBA00023128"/>
    </source>
</evidence>
<evidence type="ECO:0000313" key="6">
    <source>
        <dbReference type="EMBL" id="KAJ9662550.1"/>
    </source>
</evidence>
<dbReference type="Proteomes" id="UP001172684">
    <property type="component" value="Unassembled WGS sequence"/>
</dbReference>
<comment type="caution">
    <text evidence="6">The sequence shown here is derived from an EMBL/GenBank/DDBJ whole genome shotgun (WGS) entry which is preliminary data.</text>
</comment>
<keyword evidence="7" id="KW-1185">Reference proteome</keyword>
<reference evidence="6" key="1">
    <citation type="submission" date="2022-10" db="EMBL/GenBank/DDBJ databases">
        <title>Culturing micro-colonial fungi from biological soil crusts in the Mojave desert and describing Neophaeococcomyces mojavensis, and introducing the new genera and species Taxawa tesnikishii.</title>
        <authorList>
            <person name="Kurbessoian T."/>
            <person name="Stajich J.E."/>
        </authorList>
    </citation>
    <scope>NUCLEOTIDE SEQUENCE</scope>
    <source>
        <strain evidence="6">TK_1</strain>
    </source>
</reference>